<dbReference type="Proteomes" id="UP001320706">
    <property type="component" value="Unassembled WGS sequence"/>
</dbReference>
<name>A0ACC3S395_9PEZI</name>
<organism evidence="1 2">
    <name type="scientific">Zalaria obscura</name>
    <dbReference type="NCBI Taxonomy" id="2024903"/>
    <lineage>
        <taxon>Eukaryota</taxon>
        <taxon>Fungi</taxon>
        <taxon>Dikarya</taxon>
        <taxon>Ascomycota</taxon>
        <taxon>Pezizomycotina</taxon>
        <taxon>Dothideomycetes</taxon>
        <taxon>Dothideomycetidae</taxon>
        <taxon>Dothideales</taxon>
        <taxon>Zalariaceae</taxon>
        <taxon>Zalaria</taxon>
    </lineage>
</organism>
<protein>
    <submittedName>
        <fullName evidence="1">Uncharacterized protein</fullName>
    </submittedName>
</protein>
<gene>
    <name evidence="1" type="ORF">M8818_007743</name>
</gene>
<proteinExistence type="predicted"/>
<dbReference type="EMBL" id="JAMKPW020000044">
    <property type="protein sequence ID" value="KAK8192573.1"/>
    <property type="molecule type" value="Genomic_DNA"/>
</dbReference>
<comment type="caution">
    <text evidence="1">The sequence shown here is derived from an EMBL/GenBank/DDBJ whole genome shotgun (WGS) entry which is preliminary data.</text>
</comment>
<evidence type="ECO:0000313" key="1">
    <source>
        <dbReference type="EMBL" id="KAK8192573.1"/>
    </source>
</evidence>
<sequence length="701" mass="77602">MCGESTSSRGWRHGGSIGNAARSVAGKRQWSAEGSRAIYLNTLGNAWSTLFERSKDTTALDQSIIHAQQALQECSPLEPDHGMFSNNLSTKLWERFLLTEIEEDRDEALRLAALAVKETQPSNTRRPQYLHNLGARYHTLYLRSDPGAISDLDRSISLAQQCLDATPHSHSEWSDYATSLGWRLLKRAGELENWDEFDLAVKTFVSAFENETALPVTRVEAGRTAGLLLMTTGRANWPEADRIYRSVIGLLSRVSPRSISRDDMQHRLQGLSNMSSFAAGAALTVKEDPEDALLLLELGRSVIAGLQMSQRSDLPALLASNEDLGRRYTQLRDALSDWRSFPKDTDIVRLKQTQEAELTKLEDEIRQQECLELFNLPPSGDQLRALAVEGPLICFNVTKWRSNAFIVTGRGVESVALPLLEEVDLKQYVNHIIGPNRLTKYSGLQQKAENSKKVRSILEWLWNVAVKAVLDHLELSGLSDSIAALPRLWWVSSGQMGLLPMHAAGVGWDRSKENTVSRVISSYIPSLKALAYARERRQKLVSSPEGDAQPKVLIVDMPHTPEPGWNDLRTAAEVMAIQTAAETAKVPATLMEQPSVTNVLSAMKEHPIVHFACHGDPNTSDPSQTSLVLWQDEENAARLAAASIAADFYNGYLKQYSVSAPTGDAARCLHDAVAAFRTRKKGRGNRADDVIAWAPFVHIGA</sequence>
<accession>A0ACC3S395</accession>
<keyword evidence="2" id="KW-1185">Reference proteome</keyword>
<evidence type="ECO:0000313" key="2">
    <source>
        <dbReference type="Proteomes" id="UP001320706"/>
    </source>
</evidence>
<reference evidence="1" key="1">
    <citation type="submission" date="2024-02" db="EMBL/GenBank/DDBJ databases">
        <title>Metagenome Assembled Genome of Zalaria obscura JY119.</title>
        <authorList>
            <person name="Vighnesh L."/>
            <person name="Jagadeeshwari U."/>
            <person name="Venkata Ramana C."/>
            <person name="Sasikala C."/>
        </authorList>
    </citation>
    <scope>NUCLEOTIDE SEQUENCE</scope>
    <source>
        <strain evidence="1">JY119</strain>
    </source>
</reference>